<name>A0A1I5ZHA4_9BACI</name>
<dbReference type="PANTHER" id="PTHR11496">
    <property type="entry name" value="ALCOHOL DEHYDROGENASE"/>
    <property type="match status" value="1"/>
</dbReference>
<dbReference type="InterPro" id="IPR001670">
    <property type="entry name" value="ADH_Fe/GldA"/>
</dbReference>
<evidence type="ECO:0000313" key="6">
    <source>
        <dbReference type="EMBL" id="SFQ55864.1"/>
    </source>
</evidence>
<comment type="similarity">
    <text evidence="1">Belongs to the iron-containing alcohol dehydrogenase family.</text>
</comment>
<dbReference type="Pfam" id="PF25137">
    <property type="entry name" value="ADH_Fe_C"/>
    <property type="match status" value="1"/>
</dbReference>
<dbReference type="RefSeq" id="WP_061804232.1">
    <property type="nucleotide sequence ID" value="NZ_FOXX01000004.1"/>
</dbReference>
<evidence type="ECO:0000256" key="3">
    <source>
        <dbReference type="ARBA" id="ARBA00023027"/>
    </source>
</evidence>
<dbReference type="Proteomes" id="UP000182762">
    <property type="component" value="Unassembled WGS sequence"/>
</dbReference>
<dbReference type="PROSITE" id="PS00913">
    <property type="entry name" value="ADH_IRON_1"/>
    <property type="match status" value="1"/>
</dbReference>
<dbReference type="CDD" id="cd08551">
    <property type="entry name" value="Fe-ADH"/>
    <property type="match status" value="1"/>
</dbReference>
<dbReference type="InterPro" id="IPR039697">
    <property type="entry name" value="Alcohol_dehydrogenase_Fe"/>
</dbReference>
<gene>
    <name evidence="6" type="ORF">SAMN02745910_02080</name>
</gene>
<keyword evidence="7" id="KW-1185">Reference proteome</keyword>
<comment type="caution">
    <text evidence="6">The sequence shown here is derived from an EMBL/GenBank/DDBJ whole genome shotgun (WGS) entry which is preliminary data.</text>
</comment>
<dbReference type="SUPFAM" id="SSF56796">
    <property type="entry name" value="Dehydroquinate synthase-like"/>
    <property type="match status" value="1"/>
</dbReference>
<feature type="domain" description="Alcohol dehydrogenase iron-type/glycerol dehydrogenase GldA" evidence="4">
    <location>
        <begin position="11"/>
        <end position="177"/>
    </location>
</feature>
<protein>
    <submittedName>
        <fullName evidence="6">Alcohol dehydrogenase, class IV</fullName>
    </submittedName>
</protein>
<evidence type="ECO:0000256" key="2">
    <source>
        <dbReference type="ARBA" id="ARBA00023002"/>
    </source>
</evidence>
<dbReference type="PROSITE" id="PS00060">
    <property type="entry name" value="ADH_IRON_2"/>
    <property type="match status" value="1"/>
</dbReference>
<evidence type="ECO:0000259" key="5">
    <source>
        <dbReference type="Pfam" id="PF25137"/>
    </source>
</evidence>
<organism evidence="6 7">
    <name type="scientific">Priestia endophytica DSM 13796</name>
    <dbReference type="NCBI Taxonomy" id="1121089"/>
    <lineage>
        <taxon>Bacteria</taxon>
        <taxon>Bacillati</taxon>
        <taxon>Bacillota</taxon>
        <taxon>Bacilli</taxon>
        <taxon>Bacillales</taxon>
        <taxon>Bacillaceae</taxon>
        <taxon>Priestia</taxon>
    </lineage>
</organism>
<dbReference type="InterPro" id="IPR056798">
    <property type="entry name" value="ADH_Fe_C"/>
</dbReference>
<proteinExistence type="inferred from homology"/>
<accession>A0A1I5ZHA4</accession>
<dbReference type="GeneID" id="93710748"/>
<dbReference type="PANTHER" id="PTHR11496:SF102">
    <property type="entry name" value="ALCOHOL DEHYDROGENASE 4"/>
    <property type="match status" value="1"/>
</dbReference>
<evidence type="ECO:0000256" key="1">
    <source>
        <dbReference type="ARBA" id="ARBA00007358"/>
    </source>
</evidence>
<dbReference type="Gene3D" id="3.40.50.1970">
    <property type="match status" value="1"/>
</dbReference>
<dbReference type="Gene3D" id="1.20.1090.10">
    <property type="entry name" value="Dehydroquinate synthase-like - alpha domain"/>
    <property type="match status" value="1"/>
</dbReference>
<dbReference type="InterPro" id="IPR018211">
    <property type="entry name" value="ADH_Fe_CS"/>
</dbReference>
<evidence type="ECO:0000259" key="4">
    <source>
        <dbReference type="Pfam" id="PF00465"/>
    </source>
</evidence>
<sequence length="389" mass="41825">MTISYFRTAQTLITGRNSISKIGEEAKKLGSKKAIIITDKVIRQTGLLSKVIFSLEEINLAVDIMDEVMPEPPFENLEQMMIQLEGKEYDLLIGVGGGSVLDATKVLSIMLTNQENVRDLVGIEKVQNAGISTILVPTTSGTGSEVTYNAIFTDVRDKVKKGIVSPYLLPKVAIVDPALTLTVPPSVTAATGMDALVHAVESYTAIRAGELTDGIALQAIKLISRSLRKAVYNGKDVKAREDMAMGSLLAGISLGNAGVGAVHALAYPLGGKFKVPHGVANSLLLPFVMKYNVVADLEKFAEVAKALGENIEGLSLREAANCTVYVLTQLAQDIGIPSSLKDVGVTAEDIPNLAEEASKIDRLLNNNPRWLTVKEIEKIYEEAYRANTK</sequence>
<dbReference type="EMBL" id="FOXX01000004">
    <property type="protein sequence ID" value="SFQ55864.1"/>
    <property type="molecule type" value="Genomic_DNA"/>
</dbReference>
<keyword evidence="3" id="KW-0520">NAD</keyword>
<reference evidence="6 7" key="1">
    <citation type="submission" date="2016-10" db="EMBL/GenBank/DDBJ databases">
        <authorList>
            <person name="Varghese N."/>
            <person name="Submissions S."/>
        </authorList>
    </citation>
    <scope>NUCLEOTIDE SEQUENCE [LARGE SCALE GENOMIC DNA]</scope>
    <source>
        <strain evidence="6 7">DSM 13796</strain>
    </source>
</reference>
<evidence type="ECO:0000313" key="7">
    <source>
        <dbReference type="Proteomes" id="UP000182762"/>
    </source>
</evidence>
<keyword evidence="2" id="KW-0560">Oxidoreductase</keyword>
<feature type="domain" description="Fe-containing alcohol dehydrogenase-like C-terminal" evidence="5">
    <location>
        <begin position="188"/>
        <end position="384"/>
    </location>
</feature>
<dbReference type="Pfam" id="PF00465">
    <property type="entry name" value="Fe-ADH"/>
    <property type="match status" value="1"/>
</dbReference>